<dbReference type="Proteomes" id="UP001165960">
    <property type="component" value="Unassembled WGS sequence"/>
</dbReference>
<reference evidence="1" key="1">
    <citation type="submission" date="2022-04" db="EMBL/GenBank/DDBJ databases">
        <title>Genome of the entomopathogenic fungus Entomophthora muscae.</title>
        <authorList>
            <person name="Elya C."/>
            <person name="Lovett B.R."/>
            <person name="Lee E."/>
            <person name="Macias A.M."/>
            <person name="Hajek A.E."/>
            <person name="De Bivort B.L."/>
            <person name="Kasson M.T."/>
            <person name="De Fine Licht H.H."/>
            <person name="Stajich J.E."/>
        </authorList>
    </citation>
    <scope>NUCLEOTIDE SEQUENCE</scope>
    <source>
        <strain evidence="1">Berkeley</strain>
    </source>
</reference>
<keyword evidence="2" id="KW-1185">Reference proteome</keyword>
<accession>A0ACC2TTC7</accession>
<proteinExistence type="predicted"/>
<evidence type="ECO:0000313" key="1">
    <source>
        <dbReference type="EMBL" id="KAJ9078024.1"/>
    </source>
</evidence>
<evidence type="ECO:0000313" key="2">
    <source>
        <dbReference type="Proteomes" id="UP001165960"/>
    </source>
</evidence>
<sequence>MPTSLSFLSRSPLGGSFEQLSQSCTGWHLVPPSLTAPKPSPKPSSEQSPAHSTGGEKSDGTLKDHSFYQLASEE</sequence>
<name>A0ACC2TTC7_9FUNG</name>
<dbReference type="EMBL" id="QTSX02002167">
    <property type="protein sequence ID" value="KAJ9078024.1"/>
    <property type="molecule type" value="Genomic_DNA"/>
</dbReference>
<organism evidence="1 2">
    <name type="scientific">Entomophthora muscae</name>
    <dbReference type="NCBI Taxonomy" id="34485"/>
    <lineage>
        <taxon>Eukaryota</taxon>
        <taxon>Fungi</taxon>
        <taxon>Fungi incertae sedis</taxon>
        <taxon>Zoopagomycota</taxon>
        <taxon>Entomophthoromycotina</taxon>
        <taxon>Entomophthoromycetes</taxon>
        <taxon>Entomophthorales</taxon>
        <taxon>Entomophthoraceae</taxon>
        <taxon>Entomophthora</taxon>
    </lineage>
</organism>
<gene>
    <name evidence="1" type="ORF">DSO57_1011070</name>
</gene>
<protein>
    <submittedName>
        <fullName evidence="1">Uncharacterized protein</fullName>
    </submittedName>
</protein>
<comment type="caution">
    <text evidence="1">The sequence shown here is derived from an EMBL/GenBank/DDBJ whole genome shotgun (WGS) entry which is preliminary data.</text>
</comment>